<keyword evidence="2" id="KW-0315">Glutamine amidotransferase</keyword>
<name>A0AAE2VUQ7_9RHOB</name>
<dbReference type="RefSeq" id="WP_203240924.1">
    <property type="nucleotide sequence ID" value="NZ_JAFBRH010000001.1"/>
</dbReference>
<sequence>MKIGILITGHPPEELSARGRYDAYFQRLLGDHDFTYQAWSVVDGEMPDSVKDAEGWLITGSRHGAYEPHPWIPPLEEFIRACYAAHIPMIGVCFGHQIIAQAMGGTVEKFDGGWSVGAVDYALEGETVAINAWHQDQVTVKPAQAQVIGSTDFCANAALLYGDTFWTIQPHPEYDHDFIEGLLEHRGKGVVPDPQINAARAKLDAPLDREKVAARMAAFFKKERA</sequence>
<dbReference type="CDD" id="cd01741">
    <property type="entry name" value="GATase1_1"/>
    <property type="match status" value="1"/>
</dbReference>
<protein>
    <submittedName>
        <fullName evidence="2">Type 1 glutamine amidotransferase</fullName>
    </submittedName>
</protein>
<dbReference type="PROSITE" id="PS51273">
    <property type="entry name" value="GATASE_TYPE_1"/>
    <property type="match status" value="1"/>
</dbReference>
<accession>A0AAE2VUQ7</accession>
<keyword evidence="3" id="KW-1185">Reference proteome</keyword>
<evidence type="ECO:0000313" key="3">
    <source>
        <dbReference type="Proteomes" id="UP000732193"/>
    </source>
</evidence>
<proteinExistence type="predicted"/>
<comment type="caution">
    <text evidence="2">The sequence shown here is derived from an EMBL/GenBank/DDBJ whole genome shotgun (WGS) entry which is preliminary data.</text>
</comment>
<dbReference type="PANTHER" id="PTHR42695">
    <property type="entry name" value="GLUTAMINE AMIDOTRANSFERASE YLR126C-RELATED"/>
    <property type="match status" value="1"/>
</dbReference>
<evidence type="ECO:0000259" key="1">
    <source>
        <dbReference type="Pfam" id="PF00117"/>
    </source>
</evidence>
<dbReference type="SUPFAM" id="SSF52317">
    <property type="entry name" value="Class I glutamine amidotransferase-like"/>
    <property type="match status" value="1"/>
</dbReference>
<dbReference type="GO" id="GO:0005829">
    <property type="term" value="C:cytosol"/>
    <property type="evidence" value="ECO:0007669"/>
    <property type="project" value="TreeGrafter"/>
</dbReference>
<gene>
    <name evidence="2" type="ORF">JQV55_00680</name>
</gene>
<feature type="domain" description="Glutamine amidotransferase" evidence="1">
    <location>
        <begin position="73"/>
        <end position="176"/>
    </location>
</feature>
<dbReference type="InterPro" id="IPR017926">
    <property type="entry name" value="GATASE"/>
</dbReference>
<dbReference type="Pfam" id="PF00117">
    <property type="entry name" value="GATase"/>
    <property type="match status" value="1"/>
</dbReference>
<dbReference type="InterPro" id="IPR029062">
    <property type="entry name" value="Class_I_gatase-like"/>
</dbReference>
<dbReference type="Gene3D" id="3.40.50.880">
    <property type="match status" value="1"/>
</dbReference>
<evidence type="ECO:0000313" key="2">
    <source>
        <dbReference type="EMBL" id="MBM1712071.1"/>
    </source>
</evidence>
<organism evidence="2 3">
    <name type="scientific">Sulfitobacter geojensis</name>
    <dbReference type="NCBI Taxonomy" id="1342299"/>
    <lineage>
        <taxon>Bacteria</taxon>
        <taxon>Pseudomonadati</taxon>
        <taxon>Pseudomonadota</taxon>
        <taxon>Alphaproteobacteria</taxon>
        <taxon>Rhodobacterales</taxon>
        <taxon>Roseobacteraceae</taxon>
        <taxon>Sulfitobacter</taxon>
    </lineage>
</organism>
<dbReference type="PANTHER" id="PTHR42695:SF5">
    <property type="entry name" value="GLUTAMINE AMIDOTRANSFERASE YLR126C-RELATED"/>
    <property type="match status" value="1"/>
</dbReference>
<dbReference type="InterPro" id="IPR044992">
    <property type="entry name" value="ChyE-like"/>
</dbReference>
<dbReference type="Proteomes" id="UP000732193">
    <property type="component" value="Unassembled WGS sequence"/>
</dbReference>
<reference evidence="2 3" key="1">
    <citation type="submission" date="2021-01" db="EMBL/GenBank/DDBJ databases">
        <title>Diatom-associated Roseobacters Show Island Model of Population Structure.</title>
        <authorList>
            <person name="Qu L."/>
            <person name="Feng X."/>
            <person name="Chen Y."/>
            <person name="Li L."/>
            <person name="Wang X."/>
            <person name="Hu Z."/>
            <person name="Wang H."/>
            <person name="Luo H."/>
        </authorList>
    </citation>
    <scope>NUCLEOTIDE SEQUENCE [LARGE SCALE GENOMIC DNA]</scope>
    <source>
        <strain evidence="2 3">TR60-84</strain>
    </source>
</reference>
<dbReference type="AlphaFoldDB" id="A0AAE2VUQ7"/>
<dbReference type="EMBL" id="JAFBRM010000001">
    <property type="protein sequence ID" value="MBM1712071.1"/>
    <property type="molecule type" value="Genomic_DNA"/>
</dbReference>